<proteinExistence type="predicted"/>
<protein>
    <recommendedName>
        <fullName evidence="7">BPTI/Kunitz inhibitor domain-containing protein</fullName>
    </recommendedName>
</protein>
<dbReference type="EMBL" id="CAXIEN010000010">
    <property type="protein sequence ID" value="CAL1263867.1"/>
    <property type="molecule type" value="Genomic_DNA"/>
</dbReference>
<dbReference type="PANTHER" id="PTHR10083">
    <property type="entry name" value="KUNITZ-TYPE PROTEASE INHIBITOR-RELATED"/>
    <property type="match status" value="1"/>
</dbReference>
<evidence type="ECO:0000256" key="3">
    <source>
        <dbReference type="ARBA" id="ARBA00022690"/>
    </source>
</evidence>
<sequence>TLIFCLKFFFNFTEICKLPVQKGRCKALFIRHYYDIDAGVCGSFDYGGCGGNANNFRTKSDCEKACVDCK</sequence>
<dbReference type="GO" id="GO:0005615">
    <property type="term" value="C:extracellular space"/>
    <property type="evidence" value="ECO:0007669"/>
    <property type="project" value="TreeGrafter"/>
</dbReference>
<dbReference type="PROSITE" id="PS50279">
    <property type="entry name" value="BPTI_KUNITZ_2"/>
    <property type="match status" value="1"/>
</dbReference>
<keyword evidence="2" id="KW-0964">Secreted</keyword>
<dbReference type="Proteomes" id="UP001497382">
    <property type="component" value="Unassembled WGS sequence"/>
</dbReference>
<accession>A0AAV1YXM2</accession>
<comment type="caution">
    <text evidence="8">The sequence shown here is derived from an EMBL/GenBank/DDBJ whole genome shotgun (WGS) entry which is preliminary data.</text>
</comment>
<comment type="subcellular location">
    <subcellularLocation>
        <location evidence="1">Secreted</location>
    </subcellularLocation>
</comment>
<dbReference type="InterPro" id="IPR002223">
    <property type="entry name" value="Kunitz_BPTI"/>
</dbReference>
<evidence type="ECO:0000256" key="4">
    <source>
        <dbReference type="ARBA" id="ARBA00022729"/>
    </source>
</evidence>
<dbReference type="Pfam" id="PF00014">
    <property type="entry name" value="Kunitz_BPTI"/>
    <property type="match status" value="1"/>
</dbReference>
<evidence type="ECO:0000256" key="5">
    <source>
        <dbReference type="ARBA" id="ARBA00022900"/>
    </source>
</evidence>
<dbReference type="FunFam" id="4.10.410.10:FF:000020">
    <property type="entry name" value="Collagen, type VI, alpha 3"/>
    <property type="match status" value="1"/>
</dbReference>
<dbReference type="InterPro" id="IPR036880">
    <property type="entry name" value="Kunitz_BPTI_sf"/>
</dbReference>
<keyword evidence="9" id="KW-1185">Reference proteome</keyword>
<dbReference type="SMART" id="SM00131">
    <property type="entry name" value="KU"/>
    <property type="match status" value="1"/>
</dbReference>
<dbReference type="PRINTS" id="PR00759">
    <property type="entry name" value="BASICPTASE"/>
</dbReference>
<keyword evidence="6" id="KW-1015">Disulfide bond</keyword>
<dbReference type="GO" id="GO:0004867">
    <property type="term" value="F:serine-type endopeptidase inhibitor activity"/>
    <property type="evidence" value="ECO:0007669"/>
    <property type="project" value="UniProtKB-KW"/>
</dbReference>
<evidence type="ECO:0000259" key="7">
    <source>
        <dbReference type="PROSITE" id="PS50279"/>
    </source>
</evidence>
<name>A0AAV1YXM2_9ARAC</name>
<reference evidence="8 9" key="1">
    <citation type="submission" date="2024-04" db="EMBL/GenBank/DDBJ databases">
        <authorList>
            <person name="Rising A."/>
            <person name="Reimegard J."/>
            <person name="Sonavane S."/>
            <person name="Akerstrom W."/>
            <person name="Nylinder S."/>
            <person name="Hedman E."/>
            <person name="Kallberg Y."/>
        </authorList>
    </citation>
    <scope>NUCLEOTIDE SEQUENCE [LARGE SCALE GENOMIC DNA]</scope>
</reference>
<evidence type="ECO:0000256" key="1">
    <source>
        <dbReference type="ARBA" id="ARBA00004613"/>
    </source>
</evidence>
<evidence type="ECO:0000256" key="2">
    <source>
        <dbReference type="ARBA" id="ARBA00022525"/>
    </source>
</evidence>
<evidence type="ECO:0000256" key="6">
    <source>
        <dbReference type="ARBA" id="ARBA00023157"/>
    </source>
</evidence>
<organism evidence="8 9">
    <name type="scientific">Larinioides sclopetarius</name>
    <dbReference type="NCBI Taxonomy" id="280406"/>
    <lineage>
        <taxon>Eukaryota</taxon>
        <taxon>Metazoa</taxon>
        <taxon>Ecdysozoa</taxon>
        <taxon>Arthropoda</taxon>
        <taxon>Chelicerata</taxon>
        <taxon>Arachnida</taxon>
        <taxon>Araneae</taxon>
        <taxon>Araneomorphae</taxon>
        <taxon>Entelegynae</taxon>
        <taxon>Araneoidea</taxon>
        <taxon>Araneidae</taxon>
        <taxon>Larinioides</taxon>
    </lineage>
</organism>
<dbReference type="Gene3D" id="4.10.410.10">
    <property type="entry name" value="Pancreatic trypsin inhibitor Kunitz domain"/>
    <property type="match status" value="1"/>
</dbReference>
<gene>
    <name evidence="8" type="ORF">LARSCL_LOCUS1710</name>
</gene>
<dbReference type="CDD" id="cd00109">
    <property type="entry name" value="Kunitz-type"/>
    <property type="match status" value="1"/>
</dbReference>
<keyword evidence="5" id="KW-0722">Serine protease inhibitor</keyword>
<keyword evidence="3" id="KW-0646">Protease inhibitor</keyword>
<feature type="non-terminal residue" evidence="8">
    <location>
        <position position="1"/>
    </location>
</feature>
<dbReference type="PROSITE" id="PS00280">
    <property type="entry name" value="BPTI_KUNITZ_1"/>
    <property type="match status" value="1"/>
</dbReference>
<dbReference type="AlphaFoldDB" id="A0AAV1YXM2"/>
<dbReference type="InterPro" id="IPR050098">
    <property type="entry name" value="TFPI/VKTCI-like"/>
</dbReference>
<evidence type="ECO:0000313" key="9">
    <source>
        <dbReference type="Proteomes" id="UP001497382"/>
    </source>
</evidence>
<keyword evidence="4" id="KW-0732">Signal</keyword>
<feature type="domain" description="BPTI/Kunitz inhibitor" evidence="7">
    <location>
        <begin position="16"/>
        <end position="66"/>
    </location>
</feature>
<dbReference type="PANTHER" id="PTHR10083:SF374">
    <property type="entry name" value="BPTI_KUNITZ INHIBITOR DOMAIN-CONTAINING PROTEIN"/>
    <property type="match status" value="1"/>
</dbReference>
<dbReference type="SUPFAM" id="SSF57362">
    <property type="entry name" value="BPTI-like"/>
    <property type="match status" value="1"/>
</dbReference>
<dbReference type="InterPro" id="IPR020901">
    <property type="entry name" value="Prtase_inh_Kunz-CS"/>
</dbReference>
<evidence type="ECO:0000313" key="8">
    <source>
        <dbReference type="EMBL" id="CAL1263867.1"/>
    </source>
</evidence>